<organism evidence="2 3">
    <name type="scientific">Pseudonocardia xishanensis</name>
    <dbReference type="NCBI Taxonomy" id="630995"/>
    <lineage>
        <taxon>Bacteria</taxon>
        <taxon>Bacillati</taxon>
        <taxon>Actinomycetota</taxon>
        <taxon>Actinomycetes</taxon>
        <taxon>Pseudonocardiales</taxon>
        <taxon>Pseudonocardiaceae</taxon>
        <taxon>Pseudonocardia</taxon>
    </lineage>
</organism>
<name>A0ABP8RIC8_9PSEU</name>
<dbReference type="InterPro" id="IPR052339">
    <property type="entry name" value="Fe-S_Maturation_MIP18"/>
</dbReference>
<dbReference type="EMBL" id="BAABGT010000015">
    <property type="protein sequence ID" value="GAA4539170.1"/>
    <property type="molecule type" value="Genomic_DNA"/>
</dbReference>
<dbReference type="PANTHER" id="PTHR42831">
    <property type="entry name" value="FE-S PROTEIN MATURATION AUXILIARY FACTOR YITW"/>
    <property type="match status" value="1"/>
</dbReference>
<dbReference type="PANTHER" id="PTHR42831:SF1">
    <property type="entry name" value="FE-S PROTEIN MATURATION AUXILIARY FACTOR YITW"/>
    <property type="match status" value="1"/>
</dbReference>
<dbReference type="Pfam" id="PF01883">
    <property type="entry name" value="FeS_assembly_P"/>
    <property type="match status" value="1"/>
</dbReference>
<reference evidence="3" key="1">
    <citation type="journal article" date="2019" name="Int. J. Syst. Evol. Microbiol.">
        <title>The Global Catalogue of Microorganisms (GCM) 10K type strain sequencing project: providing services to taxonomists for standard genome sequencing and annotation.</title>
        <authorList>
            <consortium name="The Broad Institute Genomics Platform"/>
            <consortium name="The Broad Institute Genome Sequencing Center for Infectious Disease"/>
            <person name="Wu L."/>
            <person name="Ma J."/>
        </authorList>
    </citation>
    <scope>NUCLEOTIDE SEQUENCE [LARGE SCALE GENOMIC DNA]</scope>
    <source>
        <strain evidence="3">JCM 17906</strain>
    </source>
</reference>
<comment type="caution">
    <text evidence="2">The sequence shown here is derived from an EMBL/GenBank/DDBJ whole genome shotgun (WGS) entry which is preliminary data.</text>
</comment>
<protein>
    <recommendedName>
        <fullName evidence="1">MIP18 family-like domain-containing protein</fullName>
    </recommendedName>
</protein>
<dbReference type="InterPro" id="IPR002744">
    <property type="entry name" value="MIP18-like"/>
</dbReference>
<sequence length="111" mass="11794">MVTAAAVVPDAETVMAALEVVNDPHVPSSLRRMGMVAGVEVAPDGGVRVRIRIPCMACPGTAMIRDGVHDAVAALPGVTAVKVVEAWEEPWTRDMVDPATRRLMHDNGIQI</sequence>
<dbReference type="InterPro" id="IPR034904">
    <property type="entry name" value="FSCA_dom_sf"/>
</dbReference>
<evidence type="ECO:0000313" key="3">
    <source>
        <dbReference type="Proteomes" id="UP001501598"/>
    </source>
</evidence>
<keyword evidence="3" id="KW-1185">Reference proteome</keyword>
<evidence type="ECO:0000259" key="1">
    <source>
        <dbReference type="Pfam" id="PF01883"/>
    </source>
</evidence>
<dbReference type="Proteomes" id="UP001501598">
    <property type="component" value="Unassembled WGS sequence"/>
</dbReference>
<dbReference type="SUPFAM" id="SSF117916">
    <property type="entry name" value="Fe-S cluster assembly (FSCA) domain-like"/>
    <property type="match status" value="1"/>
</dbReference>
<evidence type="ECO:0000313" key="2">
    <source>
        <dbReference type="EMBL" id="GAA4539170.1"/>
    </source>
</evidence>
<gene>
    <name evidence="2" type="ORF">GCM10023175_10100</name>
</gene>
<proteinExistence type="predicted"/>
<feature type="domain" description="MIP18 family-like" evidence="1">
    <location>
        <begin position="12"/>
        <end position="83"/>
    </location>
</feature>
<accession>A0ABP8RIC8</accession>
<dbReference type="Gene3D" id="3.30.300.130">
    <property type="entry name" value="Fe-S cluster assembly (FSCA)"/>
    <property type="match status" value="1"/>
</dbReference>